<feature type="domain" description="HAT C-terminal dimerisation" evidence="7">
    <location>
        <begin position="720"/>
        <end position="782"/>
    </location>
</feature>
<evidence type="ECO:0000256" key="4">
    <source>
        <dbReference type="ARBA" id="ARBA00022833"/>
    </source>
</evidence>
<evidence type="ECO:0000256" key="5">
    <source>
        <dbReference type="ARBA" id="ARBA00023242"/>
    </source>
</evidence>
<evidence type="ECO:0000313" key="9">
    <source>
        <dbReference type="Proteomes" id="UP000059188"/>
    </source>
</evidence>
<dbReference type="EMBL" id="LN679554">
    <property type="protein sequence ID" value="CEL60324.1"/>
    <property type="molecule type" value="Genomic_DNA"/>
</dbReference>
<dbReference type="AlphaFoldDB" id="A0A0B7FTW7"/>
<proteinExistence type="predicted"/>
<reference evidence="8 9" key="1">
    <citation type="submission" date="2014-11" db="EMBL/GenBank/DDBJ databases">
        <authorList>
            <person name="Wibberg Daniel"/>
        </authorList>
    </citation>
    <scope>NUCLEOTIDE SEQUENCE [LARGE SCALE GENOMIC DNA]</scope>
    <source>
        <strain evidence="8">Rhizoctonia solani AG1-IB 7/3/14</strain>
    </source>
</reference>
<accession>A0A0B7FTW7</accession>
<dbReference type="OrthoDB" id="3251057at2759"/>
<dbReference type="GO" id="GO:0046983">
    <property type="term" value="F:protein dimerization activity"/>
    <property type="evidence" value="ECO:0007669"/>
    <property type="project" value="InterPro"/>
</dbReference>
<feature type="compositionally biased region" description="Basic residues" evidence="6">
    <location>
        <begin position="354"/>
        <end position="365"/>
    </location>
</feature>
<evidence type="ECO:0000256" key="2">
    <source>
        <dbReference type="ARBA" id="ARBA00022723"/>
    </source>
</evidence>
<evidence type="ECO:0000256" key="1">
    <source>
        <dbReference type="ARBA" id="ARBA00004123"/>
    </source>
</evidence>
<sequence>MSAPVPPPHVLSLPPPYFSVGQPLPPAVPPRQVRRRPRRPAVRVKLNSQTDHEVWHKSDEEIIAAALASWPSPVYPHYIVTLVRYFRIDPDTGSEVPDYLEYVFTCKTDPDRHAVLRRRRDRTHDGTGNLKVLMEACKERNNVAALSDQPASTPFLYAMHLAIIVMLCAYHYLPFAGVLHDLIRRHVQLLRPGTTMPNNTTVSRTTRYIYEKQGLKVREYFKGIETIHLALDGWTAPTATAYLGLVVHWYSEGKLWRAVLEMIRLERKHTGEYLAQKTTECLWRYGLGEKLHTICMDNASNNDTFTRHLPTLIPKFGGPRSRVRCAAHVINLVVKAFTAYFMSPVRRKRKNIKVKAKSVRKRRRGNGTSTDQVDDEHETIVVDGSDEGAETDSDDESGKPDGGFGDAIDAAKALYDDYVIKSTSEKALKYARKELGLDISEAELTSARAILTKASKLSKKVHEKPELKHKLDGLVDQAGSSLGTNRRTLARRVPTRWNSDYECLESHKDLRSCVEVLVGDSANGLTNLRLSESQWDLLNQIVRVLKIFKEITAFFSQAGSPLVHEVVPMFVRIRRKLELVRKNPNNDLNPIIQSAAHSAILVLEKYMDLFEDSEVYWIALVMCPHYKLQWMRTNGFSEADVEAVRNLVINRFNATFELNPTAGILPTVHEHEQDSDDEWDLGHTTNSTSTCGYDSIEDYLQTEPVSPLVVQGCGGPLGHWQSQLEPNLRPRLARFAINYLSAPASSVDVERAFSCGRLTINHLQHQMSPDTFCAKMALRSWYGTPLMNGVEEVAMLLDSEPELVADNGLD</sequence>
<dbReference type="PANTHER" id="PTHR46481:SF10">
    <property type="entry name" value="ZINC FINGER BED DOMAIN-CONTAINING PROTEIN 39"/>
    <property type="match status" value="1"/>
</dbReference>
<dbReference type="PANTHER" id="PTHR46481">
    <property type="entry name" value="ZINC FINGER BED DOMAIN-CONTAINING PROTEIN 4"/>
    <property type="match status" value="1"/>
</dbReference>
<keyword evidence="3" id="KW-0863">Zinc-finger</keyword>
<dbReference type="SUPFAM" id="SSF53098">
    <property type="entry name" value="Ribonuclease H-like"/>
    <property type="match status" value="1"/>
</dbReference>
<feature type="compositionally biased region" description="Acidic residues" evidence="6">
    <location>
        <begin position="384"/>
        <end position="395"/>
    </location>
</feature>
<keyword evidence="9" id="KW-1185">Reference proteome</keyword>
<organism evidence="8 9">
    <name type="scientific">Thanatephorus cucumeris (strain AG1-IB / isolate 7/3/14)</name>
    <name type="common">Lettuce bottom rot fungus</name>
    <name type="synonym">Rhizoctonia solani</name>
    <dbReference type="NCBI Taxonomy" id="1108050"/>
    <lineage>
        <taxon>Eukaryota</taxon>
        <taxon>Fungi</taxon>
        <taxon>Dikarya</taxon>
        <taxon>Basidiomycota</taxon>
        <taxon>Agaricomycotina</taxon>
        <taxon>Agaricomycetes</taxon>
        <taxon>Cantharellales</taxon>
        <taxon>Ceratobasidiaceae</taxon>
        <taxon>Rhizoctonia</taxon>
        <taxon>Rhizoctonia solani AG-1</taxon>
    </lineage>
</organism>
<gene>
    <name evidence="8" type="ORF">RSOLAG1IB_12337</name>
</gene>
<dbReference type="InterPro" id="IPR052035">
    <property type="entry name" value="ZnF_BED_domain_contain"/>
</dbReference>
<name>A0A0B7FTW7_THACB</name>
<evidence type="ECO:0000256" key="6">
    <source>
        <dbReference type="SAM" id="MobiDB-lite"/>
    </source>
</evidence>
<comment type="subcellular location">
    <subcellularLocation>
        <location evidence="1">Nucleus</location>
    </subcellularLocation>
</comment>
<keyword evidence="5" id="KW-0539">Nucleus</keyword>
<dbReference type="InterPro" id="IPR012337">
    <property type="entry name" value="RNaseH-like_sf"/>
</dbReference>
<dbReference type="GO" id="GO:0005634">
    <property type="term" value="C:nucleus"/>
    <property type="evidence" value="ECO:0007669"/>
    <property type="project" value="UniProtKB-SubCell"/>
</dbReference>
<keyword evidence="4" id="KW-0862">Zinc</keyword>
<dbReference type="InterPro" id="IPR008906">
    <property type="entry name" value="HATC_C_dom"/>
</dbReference>
<dbReference type="Proteomes" id="UP000059188">
    <property type="component" value="Unassembled WGS sequence"/>
</dbReference>
<evidence type="ECO:0000259" key="7">
    <source>
        <dbReference type="Pfam" id="PF05699"/>
    </source>
</evidence>
<evidence type="ECO:0000313" key="8">
    <source>
        <dbReference type="EMBL" id="CEL60324.1"/>
    </source>
</evidence>
<protein>
    <submittedName>
        <fullName evidence="8">Putative AC transposase</fullName>
    </submittedName>
</protein>
<keyword evidence="2" id="KW-0479">Metal-binding</keyword>
<dbReference type="Pfam" id="PF05699">
    <property type="entry name" value="Dimer_Tnp_hAT"/>
    <property type="match status" value="1"/>
</dbReference>
<evidence type="ECO:0000256" key="3">
    <source>
        <dbReference type="ARBA" id="ARBA00022771"/>
    </source>
</evidence>
<dbReference type="GO" id="GO:0008270">
    <property type="term" value="F:zinc ion binding"/>
    <property type="evidence" value="ECO:0007669"/>
    <property type="project" value="UniProtKB-KW"/>
</dbReference>
<feature type="region of interest" description="Disordered" evidence="6">
    <location>
        <begin position="354"/>
        <end position="403"/>
    </location>
</feature>